<reference evidence="1" key="1">
    <citation type="submission" date="2014-11" db="EMBL/GenBank/DDBJ databases">
        <authorList>
            <person name="Amaro Gonzalez C."/>
        </authorList>
    </citation>
    <scope>NUCLEOTIDE SEQUENCE</scope>
</reference>
<evidence type="ECO:0000313" key="1">
    <source>
        <dbReference type="EMBL" id="JAH14474.1"/>
    </source>
</evidence>
<dbReference type="EMBL" id="GBXM01094103">
    <property type="protein sequence ID" value="JAH14474.1"/>
    <property type="molecule type" value="Transcribed_RNA"/>
</dbReference>
<protein>
    <submittedName>
        <fullName evidence="1">Uncharacterized protein</fullName>
    </submittedName>
</protein>
<dbReference type="AlphaFoldDB" id="A0A0E9QCG5"/>
<accession>A0A0E9QCG5</accession>
<reference evidence="1" key="2">
    <citation type="journal article" date="2015" name="Fish Shellfish Immunol.">
        <title>Early steps in the European eel (Anguilla anguilla)-Vibrio vulnificus interaction in the gills: Role of the RtxA13 toxin.</title>
        <authorList>
            <person name="Callol A."/>
            <person name="Pajuelo D."/>
            <person name="Ebbesson L."/>
            <person name="Teles M."/>
            <person name="MacKenzie S."/>
            <person name="Amaro C."/>
        </authorList>
    </citation>
    <scope>NUCLEOTIDE SEQUENCE</scope>
</reference>
<name>A0A0E9QCG5_ANGAN</name>
<proteinExistence type="predicted"/>
<organism evidence="1">
    <name type="scientific">Anguilla anguilla</name>
    <name type="common">European freshwater eel</name>
    <name type="synonym">Muraena anguilla</name>
    <dbReference type="NCBI Taxonomy" id="7936"/>
    <lineage>
        <taxon>Eukaryota</taxon>
        <taxon>Metazoa</taxon>
        <taxon>Chordata</taxon>
        <taxon>Craniata</taxon>
        <taxon>Vertebrata</taxon>
        <taxon>Euteleostomi</taxon>
        <taxon>Actinopterygii</taxon>
        <taxon>Neopterygii</taxon>
        <taxon>Teleostei</taxon>
        <taxon>Anguilliformes</taxon>
        <taxon>Anguillidae</taxon>
        <taxon>Anguilla</taxon>
    </lineage>
</organism>
<sequence length="25" mass="2891">MLRVFLMKLPSNMPGLTDPSHTLKY</sequence>